<comment type="subcellular location">
    <subcellularLocation>
        <location evidence="1">Cytoplasm</location>
    </subcellularLocation>
</comment>
<keyword evidence="5" id="KW-0653">Protein transport</keyword>
<dbReference type="Pfam" id="PF02985">
    <property type="entry name" value="HEAT"/>
    <property type="match status" value="1"/>
</dbReference>
<dbReference type="GO" id="GO:0005634">
    <property type="term" value="C:nucleus"/>
    <property type="evidence" value="ECO:0007669"/>
    <property type="project" value="UniProtKB-SubCell"/>
</dbReference>
<dbReference type="InterPro" id="IPR016024">
    <property type="entry name" value="ARM-type_fold"/>
</dbReference>
<keyword evidence="4" id="KW-0677">Repeat</keyword>
<dbReference type="GO" id="GO:0031267">
    <property type="term" value="F:small GTPase binding"/>
    <property type="evidence" value="ECO:0007669"/>
    <property type="project" value="InterPro"/>
</dbReference>
<organism evidence="8 9">
    <name type="scientific">Stentor coeruleus</name>
    <dbReference type="NCBI Taxonomy" id="5963"/>
    <lineage>
        <taxon>Eukaryota</taxon>
        <taxon>Sar</taxon>
        <taxon>Alveolata</taxon>
        <taxon>Ciliophora</taxon>
        <taxon>Postciliodesmatophora</taxon>
        <taxon>Heterotrichea</taxon>
        <taxon>Heterotrichida</taxon>
        <taxon>Stentoridae</taxon>
        <taxon>Stentor</taxon>
    </lineage>
</organism>
<keyword evidence="2" id="KW-0813">Transport</keyword>
<dbReference type="EMBL" id="MPUH01000607">
    <property type="protein sequence ID" value="OMJ76863.1"/>
    <property type="molecule type" value="Genomic_DNA"/>
</dbReference>
<evidence type="ECO:0000256" key="5">
    <source>
        <dbReference type="ARBA" id="ARBA00022927"/>
    </source>
</evidence>
<dbReference type="InterPro" id="IPR000357">
    <property type="entry name" value="HEAT"/>
</dbReference>
<accession>A0A1R2BJ95</accession>
<dbReference type="InterPro" id="IPR011989">
    <property type="entry name" value="ARM-like"/>
</dbReference>
<evidence type="ECO:0000259" key="7">
    <source>
        <dbReference type="PROSITE" id="PS50166"/>
    </source>
</evidence>
<dbReference type="Pfam" id="PF25574">
    <property type="entry name" value="TPR_IMB1"/>
    <property type="match status" value="1"/>
</dbReference>
<gene>
    <name evidence="8" type="ORF">SteCoe_23670</name>
</gene>
<protein>
    <recommendedName>
        <fullName evidence="7">Importin N-terminal domain-containing protein</fullName>
    </recommendedName>
</protein>
<dbReference type="InterPro" id="IPR001494">
    <property type="entry name" value="Importin-beta_N"/>
</dbReference>
<sequence length="833" mass="93848">MNSLSQALYSAQSQDHSTRELSLRTITQMSHADPVSFVFNLSSELANNTSHPSIRQLAAIMLKNTVLNATKDSMLEKVWDRVDLQTKVSIRNNALGSLASEDKDVRLSASQVVATLACLDIPQRQWLDVLGILITNSTNLNKIFKISALRTLGYICDGLSSEFVARDQANMILTAIASNIDPTETDLEIKTVALGAFRNSLKFIKDNMQNPTERDIIMNLLYSCCNDKEVSIRSSSMMIICDVISLYYDEIEPNLIQLGNLTYNIIKNDHESVATYAIEFWNQAADEEIERLKFPGKVYRKYTETASASLIPLLLERIHFMNEDLDDWTVYKACSSTLGSISAIIQDRILEYVGEYIALNLINEHWHKRSAAALIIGSIAECIHNSALFVKVVYINLLNLTSDPVLNVRETASWAISKICEFHGKAVYESNSAVITITGIFKGLNDKPKIAVHSCWTIVGLFSLEDCKIRFNENEVESIIDKLIHATMRSDINNSDNDLMLAIWAAIIRIFEEVSDHYYNLALEKIPFFLNMLDNTINIPESLMIQSQICSIFHAIFGKTQHGMIEDNFASRFIDIILRIFNSRGTVIEEGLQAIGALADNHEKKFDAYTESVMPFVNWSLQSSVSPICRSALILTGDISRALGSKFDNYIENILPKIFNILKNMELEFDTKIRAIETLTDMSSHCTLKFMQFLPSIMKFISEASRHSLDLELEKSNPDYSDHLLELREAIISFYIGLAQGLNENNKKNELYAYLAEIMGYGLAIMQPQYRPNDIITSSFIGLVGDLTKFLGKNASSIIKSEALNHIINHALKSQDQSVREVAEYADKNLKNI</sequence>
<dbReference type="InterPro" id="IPR040122">
    <property type="entry name" value="Importin_beta"/>
</dbReference>
<keyword evidence="6" id="KW-0007">Acetylation</keyword>
<keyword evidence="3" id="KW-0963">Cytoplasm</keyword>
<evidence type="ECO:0000256" key="4">
    <source>
        <dbReference type="ARBA" id="ARBA00022737"/>
    </source>
</evidence>
<evidence type="ECO:0000313" key="8">
    <source>
        <dbReference type="EMBL" id="OMJ76863.1"/>
    </source>
</evidence>
<dbReference type="GO" id="GO:0005737">
    <property type="term" value="C:cytoplasm"/>
    <property type="evidence" value="ECO:0007669"/>
    <property type="project" value="UniProtKB-SubCell"/>
</dbReference>
<feature type="domain" description="Importin N-terminal" evidence="7">
    <location>
        <begin position="19"/>
        <end position="100"/>
    </location>
</feature>
<reference evidence="8 9" key="1">
    <citation type="submission" date="2016-11" db="EMBL/GenBank/DDBJ databases">
        <title>The macronuclear genome of Stentor coeruleus: a giant cell with tiny introns.</title>
        <authorList>
            <person name="Slabodnick M."/>
            <person name="Ruby J.G."/>
            <person name="Reiff S.B."/>
            <person name="Swart E.C."/>
            <person name="Gosai S."/>
            <person name="Prabakaran S."/>
            <person name="Witkowska E."/>
            <person name="Larue G.E."/>
            <person name="Fisher S."/>
            <person name="Freeman R.M."/>
            <person name="Gunawardena J."/>
            <person name="Chu W."/>
            <person name="Stover N.A."/>
            <person name="Gregory B.D."/>
            <person name="Nowacki M."/>
            <person name="Derisi J."/>
            <person name="Roy S.W."/>
            <person name="Marshall W.F."/>
            <person name="Sood P."/>
        </authorList>
    </citation>
    <scope>NUCLEOTIDE SEQUENCE [LARGE SCALE GENOMIC DNA]</scope>
    <source>
        <strain evidence="8">WM001</strain>
    </source>
</reference>
<dbReference type="GO" id="GO:0006606">
    <property type="term" value="P:protein import into nucleus"/>
    <property type="evidence" value="ECO:0007669"/>
    <property type="project" value="InterPro"/>
</dbReference>
<proteinExistence type="predicted"/>
<dbReference type="PANTHER" id="PTHR10527">
    <property type="entry name" value="IMPORTIN BETA"/>
    <property type="match status" value="1"/>
</dbReference>
<keyword evidence="9" id="KW-1185">Reference proteome</keyword>
<evidence type="ECO:0000256" key="3">
    <source>
        <dbReference type="ARBA" id="ARBA00022490"/>
    </source>
</evidence>
<dbReference type="SUPFAM" id="SSF48371">
    <property type="entry name" value="ARM repeat"/>
    <property type="match status" value="1"/>
</dbReference>
<dbReference type="InterPro" id="IPR058584">
    <property type="entry name" value="IMB1_TNPO1-like_TPR"/>
</dbReference>
<evidence type="ECO:0000313" key="9">
    <source>
        <dbReference type="Proteomes" id="UP000187209"/>
    </source>
</evidence>
<name>A0A1R2BJ95_9CILI</name>
<dbReference type="OrthoDB" id="10263328at2759"/>
<dbReference type="Pfam" id="PF03810">
    <property type="entry name" value="IBN_N"/>
    <property type="match status" value="1"/>
</dbReference>
<evidence type="ECO:0000256" key="1">
    <source>
        <dbReference type="ARBA" id="ARBA00004496"/>
    </source>
</evidence>
<dbReference type="PROSITE" id="PS50166">
    <property type="entry name" value="IMPORTIN_B_NT"/>
    <property type="match status" value="1"/>
</dbReference>
<evidence type="ECO:0000256" key="6">
    <source>
        <dbReference type="ARBA" id="ARBA00022990"/>
    </source>
</evidence>
<dbReference type="AlphaFoldDB" id="A0A1R2BJ95"/>
<comment type="caution">
    <text evidence="8">The sequence shown here is derived from an EMBL/GenBank/DDBJ whole genome shotgun (WGS) entry which is preliminary data.</text>
</comment>
<evidence type="ECO:0000256" key="2">
    <source>
        <dbReference type="ARBA" id="ARBA00022448"/>
    </source>
</evidence>
<dbReference type="Gene3D" id="1.25.10.10">
    <property type="entry name" value="Leucine-rich Repeat Variant"/>
    <property type="match status" value="1"/>
</dbReference>
<dbReference type="Proteomes" id="UP000187209">
    <property type="component" value="Unassembled WGS sequence"/>
</dbReference>